<reference evidence="8 9" key="2">
    <citation type="journal article" date="2011" name="Stand. Genomic Sci.">
        <title>Complete genome sequence of Mahella australiensis type strain (50-1 BON).</title>
        <authorList>
            <person name="Sikorski J."/>
            <person name="Teshima H."/>
            <person name="Nolan M."/>
            <person name="Lucas S."/>
            <person name="Hammon N."/>
            <person name="Deshpande S."/>
            <person name="Cheng J.F."/>
            <person name="Pitluck S."/>
            <person name="Liolios K."/>
            <person name="Pagani I."/>
            <person name="Ivanova N."/>
            <person name="Huntemann M."/>
            <person name="Mavromatis K."/>
            <person name="Ovchinikova G."/>
            <person name="Pati A."/>
            <person name="Tapia R."/>
            <person name="Han C."/>
            <person name="Goodwin L."/>
            <person name="Chen A."/>
            <person name="Palaniappan K."/>
            <person name="Land M."/>
            <person name="Hauser L."/>
            <person name="Ngatchou-Djao O.D."/>
            <person name="Rohde M."/>
            <person name="Pukall R."/>
            <person name="Spring S."/>
            <person name="Abt B."/>
            <person name="Goker M."/>
            <person name="Detter J.C."/>
            <person name="Woyke T."/>
            <person name="Bristow J."/>
            <person name="Markowitz V."/>
            <person name="Hugenholtz P."/>
            <person name="Eisen J.A."/>
            <person name="Kyrpides N.C."/>
            <person name="Klenk H.P."/>
            <person name="Lapidus A."/>
        </authorList>
    </citation>
    <scope>NUCLEOTIDE SEQUENCE [LARGE SCALE GENOMIC DNA]</scope>
    <source>
        <strain evidence="9">DSM 15567 / CIP 107919 / 50-1 BON</strain>
    </source>
</reference>
<dbReference type="GO" id="GO:0008170">
    <property type="term" value="F:N-methyltransferase activity"/>
    <property type="evidence" value="ECO:0007669"/>
    <property type="project" value="InterPro"/>
</dbReference>
<comment type="similarity">
    <text evidence="1">Belongs to the N(4)/N(6)-methyltransferase family.</text>
</comment>
<dbReference type="STRING" id="697281.Mahau_2267"/>
<dbReference type="EMBL" id="CP002360">
    <property type="protein sequence ID" value="AEE97435.1"/>
    <property type="molecule type" value="Genomic_DNA"/>
</dbReference>
<dbReference type="KEGG" id="mas:Mahau_2267"/>
<evidence type="ECO:0000256" key="4">
    <source>
        <dbReference type="ARBA" id="ARBA00022691"/>
    </source>
</evidence>
<keyword evidence="3 8" id="KW-0808">Transferase</keyword>
<dbReference type="HOGENOM" id="CLU_020164_2_0_9"/>
<gene>
    <name evidence="8" type="ordered locus">Mahau_2267</name>
</gene>
<dbReference type="GO" id="GO:0003677">
    <property type="term" value="F:DNA binding"/>
    <property type="evidence" value="ECO:0007669"/>
    <property type="project" value="InterPro"/>
</dbReference>
<dbReference type="InterPro" id="IPR041405">
    <property type="entry name" value="T3RM_EcoP15I_C"/>
</dbReference>
<evidence type="ECO:0000256" key="2">
    <source>
        <dbReference type="ARBA" id="ARBA00022603"/>
    </source>
</evidence>
<keyword evidence="2 8" id="KW-0489">Methyltransferase</keyword>
<dbReference type="PROSITE" id="PS00092">
    <property type="entry name" value="N6_MTASE"/>
    <property type="match status" value="1"/>
</dbReference>
<dbReference type="Gene3D" id="3.40.50.150">
    <property type="entry name" value="Vaccinia Virus protein VP39"/>
    <property type="match status" value="1"/>
</dbReference>
<dbReference type="EC" id="2.1.1.72" evidence="8"/>
<dbReference type="InterPro" id="IPR002052">
    <property type="entry name" value="DNA_methylase_N6_adenine_CS"/>
</dbReference>
<evidence type="ECO:0000259" key="6">
    <source>
        <dbReference type="Pfam" id="PF01555"/>
    </source>
</evidence>
<feature type="domain" description="Type III R-M EcoP15I C-terminal" evidence="7">
    <location>
        <begin position="540"/>
        <end position="636"/>
    </location>
</feature>
<dbReference type="InterPro" id="IPR002295">
    <property type="entry name" value="N4/N6-MTase_EcoPI_Mod-like"/>
</dbReference>
<name>F3ZVP1_MAHA5</name>
<reference evidence="9" key="1">
    <citation type="submission" date="2010-11" db="EMBL/GenBank/DDBJ databases">
        <title>The complete genome of Mahella australiensis DSM 15567.</title>
        <authorList>
            <consortium name="US DOE Joint Genome Institute (JGI-PGF)"/>
            <person name="Lucas S."/>
            <person name="Copeland A."/>
            <person name="Lapidus A."/>
            <person name="Bruce D."/>
            <person name="Goodwin L."/>
            <person name="Pitluck S."/>
            <person name="Kyrpides N."/>
            <person name="Mavromatis K."/>
            <person name="Pagani I."/>
            <person name="Ivanova N."/>
            <person name="Teshima H."/>
            <person name="Brettin T."/>
            <person name="Detter J.C."/>
            <person name="Han C."/>
            <person name="Tapia R."/>
            <person name="Land M."/>
            <person name="Hauser L."/>
            <person name="Markowitz V."/>
            <person name="Cheng J.-F."/>
            <person name="Hugenholtz P."/>
            <person name="Woyke T."/>
            <person name="Wu D."/>
            <person name="Spring S."/>
            <person name="Pukall R."/>
            <person name="Steenblock K."/>
            <person name="Schneider S."/>
            <person name="Klenk H.-P."/>
            <person name="Eisen J.A."/>
        </authorList>
    </citation>
    <scope>NUCLEOTIDE SEQUENCE [LARGE SCALE GENOMIC DNA]</scope>
    <source>
        <strain evidence="9">DSM 15567 / CIP 107919 / 50-1 BON</strain>
    </source>
</reference>
<dbReference type="InterPro" id="IPR002941">
    <property type="entry name" value="DNA_methylase_N4/N6"/>
</dbReference>
<organism evidence="8 9">
    <name type="scientific">Mahella australiensis (strain DSM 15567 / CIP 107919 / 50-1 BON)</name>
    <dbReference type="NCBI Taxonomy" id="697281"/>
    <lineage>
        <taxon>Bacteria</taxon>
        <taxon>Bacillati</taxon>
        <taxon>Bacillota</taxon>
        <taxon>Clostridia</taxon>
        <taxon>Thermoanaerobacterales</taxon>
        <taxon>Thermoanaerobacterales Family IV. Incertae Sedis</taxon>
        <taxon>Mahella</taxon>
    </lineage>
</organism>
<evidence type="ECO:0000256" key="1">
    <source>
        <dbReference type="ARBA" id="ARBA00006594"/>
    </source>
</evidence>
<dbReference type="GO" id="GO:0032259">
    <property type="term" value="P:methylation"/>
    <property type="evidence" value="ECO:0007669"/>
    <property type="project" value="UniProtKB-KW"/>
</dbReference>
<proteinExistence type="inferred from homology"/>
<keyword evidence="9" id="KW-1185">Reference proteome</keyword>
<dbReference type="Pfam" id="PF18273">
    <property type="entry name" value="T3RM_EcoP15I_C"/>
    <property type="match status" value="1"/>
</dbReference>
<dbReference type="SUPFAM" id="SSF53335">
    <property type="entry name" value="S-adenosyl-L-methionine-dependent methyltransferases"/>
    <property type="match status" value="1"/>
</dbReference>
<protein>
    <submittedName>
        <fullName evidence="8">Site-specific DNA-methyltransferase (Adenine-specific)</fullName>
        <ecNumber evidence="8">2.1.1.72</ecNumber>
    </submittedName>
</protein>
<sequence length="644" mass="73402">MITMIKDIMNANDSAAPNSREMAVLKENFPSCFRADGSFDIERFKEFLSDKIAVTGEGYELKFLGKNYARLLASIDTTTVVVPDEEHNSKPENMNSENIYISGDNLDGLKHLLKSYSRQVKCIYIDPPYNTGTDGFVYNDQFNFTVEELSEKLSISEEQAQRILDLTKRGSASHSAWLMFMYPRLLLARDLLKDDGVVFISIDDNEQANLRLICDDVFGEENFEGHIHWRRRHNQPNDKTKLIGIVAEHILVYSRNCQYLKDVGVGKVALTGEFSNPDNDPRGDWASKPWKAGSDQSGTRYTIITPTGIELNEEWMGDFDTYTSLLNDNRIYFPRGGDGMPRKKYFKTERQAEGQCATNWWIHENYGSNQKASDELTELFGFKNAFSNPKPTQLIDAIISLANVKDGDIILDFFSGSATTAHSALQFSLGYKCKFIMIQLPENLDYLFANASSSEKEKWKNVIKMLDENGRPHTLDQIGLERIIRAAKAIKEKYPDTTADLGFKHFTLVEPADDTLDKLEKFDPNENKLFADKNLLSEFGKPTVLATWFVRDGYGLTADAEELNFAGYNGYYIGKHLYLIEPELSNKAIEAIVVKYETDGSFNPENVVLFGYSFTWTEIEALKINLKRLKDTEKNLRINFDIRY</sequence>
<feature type="domain" description="DNA methylase N-4/N-6" evidence="6">
    <location>
        <begin position="120"/>
        <end position="427"/>
    </location>
</feature>
<dbReference type="GO" id="GO:0009007">
    <property type="term" value="F:site-specific DNA-methyltransferase (adenine-specific) activity"/>
    <property type="evidence" value="ECO:0007669"/>
    <property type="project" value="UniProtKB-EC"/>
</dbReference>
<accession>F3ZVP1</accession>
<dbReference type="PRINTS" id="PR00506">
    <property type="entry name" value="D21N6MTFRASE"/>
</dbReference>
<dbReference type="PIRSF" id="PIRSF015855">
    <property type="entry name" value="TypeIII_Mtase_mKpnI"/>
    <property type="match status" value="1"/>
</dbReference>
<evidence type="ECO:0000256" key="3">
    <source>
        <dbReference type="ARBA" id="ARBA00022679"/>
    </source>
</evidence>
<dbReference type="Proteomes" id="UP000008457">
    <property type="component" value="Chromosome"/>
</dbReference>
<evidence type="ECO:0000259" key="7">
    <source>
        <dbReference type="Pfam" id="PF18273"/>
    </source>
</evidence>
<dbReference type="Pfam" id="PF01555">
    <property type="entry name" value="N6_N4_Mtase"/>
    <property type="match status" value="1"/>
</dbReference>
<evidence type="ECO:0000313" key="8">
    <source>
        <dbReference type="EMBL" id="AEE97435.1"/>
    </source>
</evidence>
<dbReference type="AlphaFoldDB" id="F3ZVP1"/>
<dbReference type="InterPro" id="IPR029063">
    <property type="entry name" value="SAM-dependent_MTases_sf"/>
</dbReference>
<keyword evidence="5" id="KW-0680">Restriction system</keyword>
<evidence type="ECO:0000256" key="5">
    <source>
        <dbReference type="ARBA" id="ARBA00022747"/>
    </source>
</evidence>
<dbReference type="REBASE" id="35507">
    <property type="entry name" value="M.MauBONORF2267P"/>
</dbReference>
<evidence type="ECO:0000313" key="9">
    <source>
        <dbReference type="Proteomes" id="UP000008457"/>
    </source>
</evidence>
<dbReference type="eggNOG" id="COG2189">
    <property type="taxonomic scope" value="Bacteria"/>
</dbReference>
<dbReference type="GO" id="GO:0009307">
    <property type="term" value="P:DNA restriction-modification system"/>
    <property type="evidence" value="ECO:0007669"/>
    <property type="project" value="UniProtKB-KW"/>
</dbReference>
<keyword evidence="4" id="KW-0949">S-adenosyl-L-methionine</keyword>